<reference evidence="1" key="1">
    <citation type="submission" date="2017-04" db="EMBL/GenBank/DDBJ databases">
        <authorList>
            <person name="Varghese N."/>
            <person name="Submissions S."/>
        </authorList>
    </citation>
    <scope>NUCLEOTIDE SEQUENCE</scope>
    <source>
        <strain evidence="1">WTE2008</strain>
    </source>
</reference>
<comment type="caution">
    <text evidence="1">The sequence shown here is derived from an EMBL/GenBank/DDBJ whole genome shotgun (WGS) entry which is preliminary data.</text>
</comment>
<keyword evidence="2" id="KW-1185">Reference proteome</keyword>
<evidence type="ECO:0000313" key="2">
    <source>
        <dbReference type="Proteomes" id="UP000192328"/>
    </source>
</evidence>
<name>A0AC61PJ36_9FIRM</name>
<dbReference type="EMBL" id="FWXZ01000001">
    <property type="protein sequence ID" value="SMC41877.1"/>
    <property type="molecule type" value="Genomic_DNA"/>
</dbReference>
<gene>
    <name evidence="1" type="ORF">SAMN06297397_0794</name>
</gene>
<protein>
    <submittedName>
        <fullName evidence="1">AraC-type DNA-binding protein</fullName>
    </submittedName>
</protein>
<sequence length="295" mass="34517">MESYDQNTPFMPMDPGGQGYEARYRFNEHMQVTQYHCHDYYELYIHLRGGDYMGVDNKLYMLKPNQVFILPPFCMHGLSCTREMHNYERAFLNVSPEVMRNLSCGQLDLNQFLQAHAAGGHYTYQLSDKDADRFVHCIRQIETAQSNINDAVDRFQDYAHMITLVNLLCQVIRRTIPVRAESASGNVIQDVLTYINNHYTQDLSITDLARHFGISESWLAHEFVRFTNRSVYNYILYRRVMLSRRLMLGEDSLNTIAYQCGFSDYSGFLRAFTKIAGISPSQYRKNLSQYQRHEL</sequence>
<proteinExistence type="predicted"/>
<dbReference type="Proteomes" id="UP000192328">
    <property type="component" value="Unassembled WGS sequence"/>
</dbReference>
<evidence type="ECO:0000313" key="1">
    <source>
        <dbReference type="EMBL" id="SMC41877.1"/>
    </source>
</evidence>
<accession>A0AC61PJ36</accession>
<organism evidence="1 2">
    <name type="scientific">Aristaeella lactis</name>
    <dbReference type="NCBI Taxonomy" id="3046383"/>
    <lineage>
        <taxon>Bacteria</taxon>
        <taxon>Bacillati</taxon>
        <taxon>Bacillota</taxon>
        <taxon>Clostridia</taxon>
        <taxon>Eubacteriales</taxon>
        <taxon>Aristaeellaceae</taxon>
        <taxon>Aristaeella</taxon>
    </lineage>
</organism>
<keyword evidence="1" id="KW-0238">DNA-binding</keyword>